<dbReference type="InterPro" id="IPR036322">
    <property type="entry name" value="WD40_repeat_dom_sf"/>
</dbReference>
<protein>
    <submittedName>
        <fullName evidence="8">Dynein assembly factor with WD repeat domains 1</fullName>
    </submittedName>
</protein>
<dbReference type="InterPro" id="IPR015943">
    <property type="entry name" value="WD40/YVTN_repeat-like_dom_sf"/>
</dbReference>
<evidence type="ECO:0000256" key="4">
    <source>
        <dbReference type="ARBA" id="ARBA00022694"/>
    </source>
</evidence>
<comment type="caution">
    <text evidence="8">The sequence shown here is derived from an EMBL/GenBank/DDBJ whole genome shotgun (WGS) entry which is preliminary data.</text>
</comment>
<keyword evidence="9" id="KW-1185">Reference proteome</keyword>
<dbReference type="GO" id="GO:0005737">
    <property type="term" value="C:cytoplasm"/>
    <property type="evidence" value="ECO:0007669"/>
    <property type="project" value="UniProtKB-SubCell"/>
</dbReference>
<dbReference type="SMART" id="SM00320">
    <property type="entry name" value="WD40"/>
    <property type="match status" value="4"/>
</dbReference>
<evidence type="ECO:0000256" key="3">
    <source>
        <dbReference type="ARBA" id="ARBA00022574"/>
    </source>
</evidence>
<dbReference type="PANTHER" id="PTHR14344">
    <property type="entry name" value="WD REPEAT PROTEIN"/>
    <property type="match status" value="1"/>
</dbReference>
<dbReference type="SUPFAM" id="SSF50978">
    <property type="entry name" value="WD40 repeat-like"/>
    <property type="match status" value="1"/>
</dbReference>
<dbReference type="Pfam" id="PF00400">
    <property type="entry name" value="WD40"/>
    <property type="match status" value="3"/>
</dbReference>
<dbReference type="Proteomes" id="UP001558713">
    <property type="component" value="Unassembled WGS sequence"/>
</dbReference>
<evidence type="ECO:0000313" key="9">
    <source>
        <dbReference type="Proteomes" id="UP001558713"/>
    </source>
</evidence>
<dbReference type="EMBL" id="JBANAX010000505">
    <property type="protein sequence ID" value="KAL1206268.1"/>
    <property type="molecule type" value="Genomic_DNA"/>
</dbReference>
<organism evidence="8 9">
    <name type="scientific">Cardamine amara subsp. amara</name>
    <dbReference type="NCBI Taxonomy" id="228776"/>
    <lineage>
        <taxon>Eukaryota</taxon>
        <taxon>Viridiplantae</taxon>
        <taxon>Streptophyta</taxon>
        <taxon>Embryophyta</taxon>
        <taxon>Tracheophyta</taxon>
        <taxon>Spermatophyta</taxon>
        <taxon>Magnoliopsida</taxon>
        <taxon>eudicotyledons</taxon>
        <taxon>Gunneridae</taxon>
        <taxon>Pentapetalae</taxon>
        <taxon>rosids</taxon>
        <taxon>malvids</taxon>
        <taxon>Brassicales</taxon>
        <taxon>Brassicaceae</taxon>
        <taxon>Cardamineae</taxon>
        <taxon>Cardamine</taxon>
    </lineage>
</organism>
<keyword evidence="2" id="KW-0963">Cytoplasm</keyword>
<evidence type="ECO:0000313" key="8">
    <source>
        <dbReference type="EMBL" id="KAL1206268.1"/>
    </source>
</evidence>
<keyword evidence="5" id="KW-0677">Repeat</keyword>
<keyword evidence="4" id="KW-0819">tRNA processing</keyword>
<accession>A0ABD1AHK8</accession>
<reference evidence="8 9" key="1">
    <citation type="submission" date="2024-04" db="EMBL/GenBank/DDBJ databases">
        <title>Genome assembly C_amara_ONT_v2.</title>
        <authorList>
            <person name="Yant L."/>
            <person name="Moore C."/>
            <person name="Slenker M."/>
        </authorList>
    </citation>
    <scope>NUCLEOTIDE SEQUENCE [LARGE SCALE GENOMIC DNA]</scope>
    <source>
        <tissue evidence="8">Leaf</tissue>
    </source>
</reference>
<dbReference type="PROSITE" id="PS00678">
    <property type="entry name" value="WD_REPEATS_1"/>
    <property type="match status" value="1"/>
</dbReference>
<evidence type="ECO:0000256" key="1">
    <source>
        <dbReference type="ARBA" id="ARBA00004496"/>
    </source>
</evidence>
<evidence type="ECO:0000256" key="5">
    <source>
        <dbReference type="ARBA" id="ARBA00022737"/>
    </source>
</evidence>
<evidence type="ECO:0000256" key="6">
    <source>
        <dbReference type="ARBA" id="ARBA00038255"/>
    </source>
</evidence>
<dbReference type="InterPro" id="IPR019775">
    <property type="entry name" value="WD40_repeat_CS"/>
</dbReference>
<dbReference type="PANTHER" id="PTHR14344:SF3">
    <property type="entry name" value="WD REPEAT-CONTAINING PROTEIN 6"/>
    <property type="match status" value="1"/>
</dbReference>
<evidence type="ECO:0000256" key="2">
    <source>
        <dbReference type="ARBA" id="ARBA00022490"/>
    </source>
</evidence>
<sequence>MAEDNSRHKWNPQAGPYLGEVSSLAFLNLPEHVSSIPYLLAGSGSEILLYDLSSGELIRSFQVFEGVRVHGTVCSSSFVRSADRYTYKLVVFGEKRVKIFSLIVELASSTGEISVNLEIFYTLPRLSNWVFDVCFLQDSNGSLEEEDKLLAIGCSDNSVGFTVHGFNGFEDPSLRIASGTIFNEIIVWRAAGLEGDNVDHGDYCASHMLRLTGHEGSIFRIVWSLDGSKLVSVSDDRSARIWEIDSQEVVDPVLFGHSVRVWDCCISDSLIVTAGEDCTCRVWGVDGTQLEVIKEHIGRGIWRCLYDPNSSLLVTAGFDSAIKVHQLHNCGSEILLDTVGVLDSQNKVEFFSACLPNSRQHTGLIKSEYVRCLQFTQEHTMYVATNHGCLYHARLSSSGNVTWTELVHIPEEGPIITMDVMPGGNVHEPCALDDWTLLLSKAPEDTEEEEEVPEELATYECCFETEDSIGNNHDSVFVCNLDTSLARDEIKTALRKHFESCGVEVTRVFVPIQCLTGVPLGFAFVDVDDNLKAIKGHSRFMGSRLMFITNALRSPTLRGVNVVVIFL</sequence>
<dbReference type="InterPro" id="IPR001680">
    <property type="entry name" value="WD40_rpt"/>
</dbReference>
<dbReference type="InterPro" id="IPR051973">
    <property type="entry name" value="tRNA_Anticodon_Mtase-Reg"/>
</dbReference>
<dbReference type="GO" id="GO:0008033">
    <property type="term" value="P:tRNA processing"/>
    <property type="evidence" value="ECO:0007669"/>
    <property type="project" value="UniProtKB-KW"/>
</dbReference>
<dbReference type="Gene3D" id="2.130.10.10">
    <property type="entry name" value="YVTN repeat-like/Quinoprotein amine dehydrogenase"/>
    <property type="match status" value="2"/>
</dbReference>
<keyword evidence="3 7" id="KW-0853">WD repeat</keyword>
<dbReference type="InterPro" id="IPR035979">
    <property type="entry name" value="RBD_domain_sf"/>
</dbReference>
<dbReference type="Gene3D" id="3.30.70.330">
    <property type="match status" value="1"/>
</dbReference>
<comment type="subcellular location">
    <subcellularLocation>
        <location evidence="1">Cytoplasm</location>
    </subcellularLocation>
</comment>
<evidence type="ECO:0000256" key="7">
    <source>
        <dbReference type="PROSITE-ProRule" id="PRU00221"/>
    </source>
</evidence>
<dbReference type="SUPFAM" id="SSF54928">
    <property type="entry name" value="RNA-binding domain, RBD"/>
    <property type="match status" value="1"/>
</dbReference>
<proteinExistence type="inferred from homology"/>
<dbReference type="AlphaFoldDB" id="A0ABD1AHK8"/>
<feature type="repeat" description="WD" evidence="7">
    <location>
        <begin position="211"/>
        <end position="252"/>
    </location>
</feature>
<comment type="similarity">
    <text evidence="6">Belongs to the WD repeat WDR6 family.</text>
</comment>
<name>A0ABD1AHK8_CARAN</name>
<dbReference type="InterPro" id="IPR012677">
    <property type="entry name" value="Nucleotide-bd_a/b_plait_sf"/>
</dbReference>
<dbReference type="PROSITE" id="PS50294">
    <property type="entry name" value="WD_REPEATS_REGION"/>
    <property type="match status" value="1"/>
</dbReference>
<gene>
    <name evidence="8" type="ORF">V5N11_011130</name>
</gene>
<dbReference type="PROSITE" id="PS50082">
    <property type="entry name" value="WD_REPEATS_2"/>
    <property type="match status" value="1"/>
</dbReference>